<dbReference type="PANTHER" id="PTHR33909">
    <property type="entry name" value="SEC TRANSLOCON ACCESSORY COMPLEX SUBUNIT YAJC"/>
    <property type="match status" value="1"/>
</dbReference>
<evidence type="ECO:0000256" key="4">
    <source>
        <dbReference type="ARBA" id="ARBA00022475"/>
    </source>
</evidence>
<dbReference type="EMBL" id="SDPQ02000001">
    <property type="protein sequence ID" value="KAA1399244.1"/>
    <property type="molecule type" value="Genomic_DNA"/>
</dbReference>
<dbReference type="PRINTS" id="PR01853">
    <property type="entry name" value="YAJCTRNLCASE"/>
</dbReference>
<proteinExistence type="inferred from homology"/>
<sequence>MRRGVKLPEAPALDCAAAHGTQPSRPQAAGISELVREHQSVKDLGVLLPLILLIAGFYFLVLRPARARQQSFVKVQSELAPGARVMIASGIFGDIVSVGDDTIELRVAANTVITVKRQAVAQVIPAEGPETETSTDD</sequence>
<keyword evidence="6" id="KW-0653">Protein transport</keyword>
<dbReference type="GO" id="GO:0005886">
    <property type="term" value="C:plasma membrane"/>
    <property type="evidence" value="ECO:0007669"/>
    <property type="project" value="UniProtKB-SubCell"/>
</dbReference>
<keyword evidence="5 10" id="KW-0812">Transmembrane</keyword>
<keyword evidence="7 10" id="KW-1133">Transmembrane helix</keyword>
<evidence type="ECO:0000256" key="1">
    <source>
        <dbReference type="ARBA" id="ARBA00004162"/>
    </source>
</evidence>
<evidence type="ECO:0000313" key="11">
    <source>
        <dbReference type="EMBL" id="KAA1399244.1"/>
    </source>
</evidence>
<comment type="similarity">
    <text evidence="2">Belongs to the YajC family.</text>
</comment>
<organism evidence="11 12">
    <name type="scientific">Aeromicrobium ginsengisoli</name>
    <dbReference type="NCBI Taxonomy" id="363867"/>
    <lineage>
        <taxon>Bacteria</taxon>
        <taxon>Bacillati</taxon>
        <taxon>Actinomycetota</taxon>
        <taxon>Actinomycetes</taxon>
        <taxon>Propionibacteriales</taxon>
        <taxon>Nocardioidaceae</taxon>
        <taxon>Aeromicrobium</taxon>
    </lineage>
</organism>
<keyword evidence="12" id="KW-1185">Reference proteome</keyword>
<dbReference type="AlphaFoldDB" id="A0A5M4FGF9"/>
<gene>
    <name evidence="11" type="primary">yajC</name>
    <name evidence="11" type="ORF">ESP70_000245</name>
</gene>
<keyword evidence="8" id="KW-0811">Translocation</keyword>
<comment type="subcellular location">
    <subcellularLocation>
        <location evidence="1">Cell membrane</location>
        <topology evidence="1">Single-pass membrane protein</topology>
    </subcellularLocation>
</comment>
<evidence type="ECO:0000256" key="9">
    <source>
        <dbReference type="ARBA" id="ARBA00023136"/>
    </source>
</evidence>
<dbReference type="Pfam" id="PF02699">
    <property type="entry name" value="YajC"/>
    <property type="match status" value="1"/>
</dbReference>
<evidence type="ECO:0000256" key="7">
    <source>
        <dbReference type="ARBA" id="ARBA00022989"/>
    </source>
</evidence>
<accession>A0A5M4FGF9</accession>
<evidence type="ECO:0000256" key="5">
    <source>
        <dbReference type="ARBA" id="ARBA00022692"/>
    </source>
</evidence>
<evidence type="ECO:0000256" key="10">
    <source>
        <dbReference type="SAM" id="Phobius"/>
    </source>
</evidence>
<feature type="transmembrane region" description="Helical" evidence="10">
    <location>
        <begin position="44"/>
        <end position="62"/>
    </location>
</feature>
<evidence type="ECO:0000256" key="2">
    <source>
        <dbReference type="ARBA" id="ARBA00006742"/>
    </source>
</evidence>
<dbReference type="NCBIfam" id="TIGR00739">
    <property type="entry name" value="yajC"/>
    <property type="match status" value="1"/>
</dbReference>
<protein>
    <submittedName>
        <fullName evidence="11">Preprotein translocase subunit YajC</fullName>
    </submittedName>
</protein>
<dbReference type="Proteomes" id="UP000380867">
    <property type="component" value="Unassembled WGS sequence"/>
</dbReference>
<evidence type="ECO:0000256" key="3">
    <source>
        <dbReference type="ARBA" id="ARBA00022448"/>
    </source>
</evidence>
<evidence type="ECO:0000256" key="8">
    <source>
        <dbReference type="ARBA" id="ARBA00023010"/>
    </source>
</evidence>
<dbReference type="InterPro" id="IPR003849">
    <property type="entry name" value="Preprotein_translocase_YajC"/>
</dbReference>
<dbReference type="SMART" id="SM01323">
    <property type="entry name" value="YajC"/>
    <property type="match status" value="1"/>
</dbReference>
<name>A0A5M4FGF9_9ACTN</name>
<keyword evidence="4" id="KW-1003">Cell membrane</keyword>
<reference evidence="11" key="1">
    <citation type="submission" date="2019-09" db="EMBL/GenBank/DDBJ databases">
        <authorList>
            <person name="Li J."/>
        </authorList>
    </citation>
    <scope>NUCLEOTIDE SEQUENCE [LARGE SCALE GENOMIC DNA]</scope>
    <source>
        <strain evidence="11">JCM 14732</strain>
    </source>
</reference>
<dbReference type="OrthoDB" id="3711957at2"/>
<keyword evidence="3" id="KW-0813">Transport</keyword>
<evidence type="ECO:0000256" key="6">
    <source>
        <dbReference type="ARBA" id="ARBA00022927"/>
    </source>
</evidence>
<comment type="caution">
    <text evidence="11">The sequence shown here is derived from an EMBL/GenBank/DDBJ whole genome shotgun (WGS) entry which is preliminary data.</text>
</comment>
<dbReference type="PANTHER" id="PTHR33909:SF1">
    <property type="entry name" value="SEC TRANSLOCON ACCESSORY COMPLEX SUBUNIT YAJC"/>
    <property type="match status" value="1"/>
</dbReference>
<evidence type="ECO:0000313" key="12">
    <source>
        <dbReference type="Proteomes" id="UP000380867"/>
    </source>
</evidence>
<dbReference type="GO" id="GO:0015031">
    <property type="term" value="P:protein transport"/>
    <property type="evidence" value="ECO:0007669"/>
    <property type="project" value="UniProtKB-KW"/>
</dbReference>
<keyword evidence="9 10" id="KW-0472">Membrane</keyword>